<dbReference type="GO" id="GO:0022857">
    <property type="term" value="F:transmembrane transporter activity"/>
    <property type="evidence" value="ECO:0007669"/>
    <property type="project" value="UniProtKB-ARBA"/>
</dbReference>
<dbReference type="FunFam" id="3.40.50.300:FF:000032">
    <property type="entry name" value="Export ABC transporter ATP-binding protein"/>
    <property type="match status" value="1"/>
</dbReference>
<evidence type="ECO:0000256" key="3">
    <source>
        <dbReference type="ARBA" id="ARBA00022741"/>
    </source>
</evidence>
<dbReference type="InterPro" id="IPR027417">
    <property type="entry name" value="P-loop_NTPase"/>
</dbReference>
<dbReference type="HOGENOM" id="CLU_000604_1_22_0"/>
<dbReference type="RefSeq" id="WP_046328414.1">
    <property type="nucleotide sequence ID" value="NZ_CP011280.1"/>
</dbReference>
<dbReference type="AlphaFoldDB" id="A0A0E3UUI0"/>
<keyword evidence="3" id="KW-0547">Nucleotide-binding</keyword>
<dbReference type="EMBL" id="CP011280">
    <property type="protein sequence ID" value="AKC95308.1"/>
    <property type="molecule type" value="Genomic_DNA"/>
</dbReference>
<evidence type="ECO:0000259" key="5">
    <source>
        <dbReference type="PROSITE" id="PS50893"/>
    </source>
</evidence>
<dbReference type="STRING" id="187101.VC03_01845"/>
<proteinExistence type="inferred from homology"/>
<dbReference type="PANTHER" id="PTHR42798">
    <property type="entry name" value="LIPOPROTEIN-RELEASING SYSTEM ATP-BINDING PROTEIN LOLD"/>
    <property type="match status" value="1"/>
</dbReference>
<evidence type="ECO:0000256" key="2">
    <source>
        <dbReference type="ARBA" id="ARBA00022448"/>
    </source>
</evidence>
<dbReference type="InterPro" id="IPR003439">
    <property type="entry name" value="ABC_transporter-like_ATP-bd"/>
</dbReference>
<feature type="domain" description="ABC transporter" evidence="5">
    <location>
        <begin position="4"/>
        <end position="221"/>
    </location>
</feature>
<dbReference type="PANTHER" id="PTHR42798:SF7">
    <property type="entry name" value="ALPHA-D-RIBOSE 1-METHYLPHOSPHONATE 5-TRIPHOSPHATE SYNTHASE SUBUNIT PHNL"/>
    <property type="match status" value="1"/>
</dbReference>
<dbReference type="Proteomes" id="UP000033103">
    <property type="component" value="Chromosome"/>
</dbReference>
<sequence length="222" mass="25195">MNLLKIENLTKEYKTKVEDIKIFSNINLTIDKGNLISIQGKSGSGKTTLLNILGLLDTKYDGKVEFFNQSSYKSLEKLRAKNIGFVFQFHYLLPEFTALENVMLPALAMKESSKNEIRKRAIELLKLVDLEDRINFYPNELSGGQKQRVAIARALINNPSIVLADEPTGNLDEENSKKINDLFIKLNKENAQTIILVTHSQNLANIANKKYILKNRELVVVE</sequence>
<dbReference type="GO" id="GO:0016887">
    <property type="term" value="F:ATP hydrolysis activity"/>
    <property type="evidence" value="ECO:0007669"/>
    <property type="project" value="InterPro"/>
</dbReference>
<dbReference type="InterPro" id="IPR017911">
    <property type="entry name" value="MacB-like_ATP-bd"/>
</dbReference>
<accession>A0A0E3UUI0</accession>
<keyword evidence="4 6" id="KW-0067">ATP-binding</keyword>
<organism evidence="6 7">
    <name type="scientific">Sneathia vaginalis</name>
    <dbReference type="NCBI Taxonomy" id="187101"/>
    <lineage>
        <taxon>Bacteria</taxon>
        <taxon>Fusobacteriati</taxon>
        <taxon>Fusobacteriota</taxon>
        <taxon>Fusobacteriia</taxon>
        <taxon>Fusobacteriales</taxon>
        <taxon>Leptotrichiaceae</taxon>
        <taxon>Sneathia</taxon>
    </lineage>
</organism>
<keyword evidence="6" id="KW-0449">Lipoprotein</keyword>
<dbReference type="Pfam" id="PF00005">
    <property type="entry name" value="ABC_tran"/>
    <property type="match status" value="1"/>
</dbReference>
<dbReference type="InterPro" id="IPR003593">
    <property type="entry name" value="AAA+_ATPase"/>
</dbReference>
<evidence type="ECO:0000256" key="4">
    <source>
        <dbReference type="ARBA" id="ARBA00022840"/>
    </source>
</evidence>
<dbReference type="PROSITE" id="PS50893">
    <property type="entry name" value="ABC_TRANSPORTER_2"/>
    <property type="match status" value="1"/>
</dbReference>
<dbReference type="PROSITE" id="PS00211">
    <property type="entry name" value="ABC_TRANSPORTER_1"/>
    <property type="match status" value="1"/>
</dbReference>
<protein>
    <submittedName>
        <fullName evidence="6">Lipoprotein ABC transporter ATP-binding protein</fullName>
    </submittedName>
</protein>
<evidence type="ECO:0000313" key="6">
    <source>
        <dbReference type="EMBL" id="AKC95308.1"/>
    </source>
</evidence>
<dbReference type="SMART" id="SM00382">
    <property type="entry name" value="AAA"/>
    <property type="match status" value="1"/>
</dbReference>
<reference evidence="6 7" key="1">
    <citation type="journal article" date="2012" name="BMC Genomics">
        <title>Genomic sequence analysis and characterization of Sneathia amnii sp. nov.</title>
        <authorList>
            <consortium name="Vaginal Microbiome Consortium (additional members)"/>
            <person name="Harwich M.D.Jr."/>
            <person name="Serrano M.G."/>
            <person name="Fettweis J.M."/>
            <person name="Alves J.M."/>
            <person name="Reimers M.A."/>
            <person name="Buck G.A."/>
            <person name="Jefferson K.K."/>
        </authorList>
    </citation>
    <scope>NUCLEOTIDE SEQUENCE [LARGE SCALE GENOMIC DNA]</scope>
    <source>
        <strain evidence="6 7">SN35</strain>
    </source>
</reference>
<keyword evidence="2" id="KW-0813">Transport</keyword>
<gene>
    <name evidence="6" type="ORF">VC03_01845</name>
</gene>
<evidence type="ECO:0000313" key="7">
    <source>
        <dbReference type="Proteomes" id="UP000033103"/>
    </source>
</evidence>
<dbReference type="OrthoDB" id="9802264at2"/>
<dbReference type="GO" id="GO:0005524">
    <property type="term" value="F:ATP binding"/>
    <property type="evidence" value="ECO:0007669"/>
    <property type="project" value="UniProtKB-KW"/>
</dbReference>
<dbReference type="PATRIC" id="fig|1069640.6.peg.351"/>
<dbReference type="SUPFAM" id="SSF52540">
    <property type="entry name" value="P-loop containing nucleoside triphosphate hydrolases"/>
    <property type="match status" value="1"/>
</dbReference>
<dbReference type="KEGG" id="sns:VC03_01845"/>
<dbReference type="GO" id="GO:0098796">
    <property type="term" value="C:membrane protein complex"/>
    <property type="evidence" value="ECO:0007669"/>
    <property type="project" value="UniProtKB-ARBA"/>
</dbReference>
<dbReference type="CDD" id="cd03255">
    <property type="entry name" value="ABC_MJ0796_LolCDE_FtsE"/>
    <property type="match status" value="1"/>
</dbReference>
<dbReference type="InterPro" id="IPR017871">
    <property type="entry name" value="ABC_transporter-like_CS"/>
</dbReference>
<name>A0A0E3UUI0_9FUSO</name>
<keyword evidence="7" id="KW-1185">Reference proteome</keyword>
<dbReference type="Gene3D" id="3.40.50.300">
    <property type="entry name" value="P-loop containing nucleotide triphosphate hydrolases"/>
    <property type="match status" value="1"/>
</dbReference>
<evidence type="ECO:0000256" key="1">
    <source>
        <dbReference type="ARBA" id="ARBA00005417"/>
    </source>
</evidence>
<comment type="similarity">
    <text evidence="1">Belongs to the ABC transporter superfamily.</text>
</comment>